<dbReference type="EMBL" id="CP000027">
    <property type="protein sequence ID" value="AAW39475.1"/>
    <property type="molecule type" value="Genomic_DNA"/>
</dbReference>
<keyword evidence="1" id="KW-0472">Membrane</keyword>
<evidence type="ECO:0000313" key="3">
    <source>
        <dbReference type="Proteomes" id="UP000008289"/>
    </source>
</evidence>
<name>Q3Z6W9_DEHM1</name>
<proteinExistence type="predicted"/>
<gene>
    <name evidence="2" type="ordered locus">DET1319</name>
</gene>
<dbReference type="HOGENOM" id="CLU_3079039_0_0_0"/>
<sequence length="52" mass="5874">MGGALSVIGLAAGPAYFLKRFEGLFFCFKRVCRLLIFAAQVMLGYFYIYIRA</sequence>
<protein>
    <submittedName>
        <fullName evidence="2">Uncharacterized protein</fullName>
    </submittedName>
</protein>
<dbReference type="AlphaFoldDB" id="Q3Z6W9"/>
<evidence type="ECO:0000256" key="1">
    <source>
        <dbReference type="SAM" id="Phobius"/>
    </source>
</evidence>
<dbReference type="InParanoid" id="Q3Z6W9"/>
<dbReference type="Proteomes" id="UP000008289">
    <property type="component" value="Chromosome"/>
</dbReference>
<dbReference type="KEGG" id="det:DET1319"/>
<keyword evidence="3" id="KW-1185">Reference proteome</keyword>
<dbReference type="STRING" id="243164.DET1319"/>
<evidence type="ECO:0000313" key="2">
    <source>
        <dbReference type="EMBL" id="AAW39475.1"/>
    </source>
</evidence>
<organism evidence="2 3">
    <name type="scientific">Dehalococcoides mccartyi (strain ATCC BAA-2266 / KCTC 15142 / 195)</name>
    <name type="common">Dehalococcoides ethenogenes (strain 195)</name>
    <dbReference type="NCBI Taxonomy" id="243164"/>
    <lineage>
        <taxon>Bacteria</taxon>
        <taxon>Bacillati</taxon>
        <taxon>Chloroflexota</taxon>
        <taxon>Dehalococcoidia</taxon>
        <taxon>Dehalococcoidales</taxon>
        <taxon>Dehalococcoidaceae</taxon>
        <taxon>Dehalococcoides</taxon>
    </lineage>
</organism>
<keyword evidence="1" id="KW-0812">Transmembrane</keyword>
<keyword evidence="1" id="KW-1133">Transmembrane helix</keyword>
<reference evidence="2 3" key="1">
    <citation type="journal article" date="2005" name="Science">
        <title>Genome sequence of the PCE-dechlorinating bacterium Dehalococcoides ethenogenes.</title>
        <authorList>
            <person name="Seshadri R."/>
            <person name="Adrian L."/>
            <person name="Fouts D.E."/>
            <person name="Eisen J.A."/>
            <person name="Phillippy A.M."/>
            <person name="Methe B.A."/>
            <person name="Ward N.L."/>
            <person name="Nelson W.C."/>
            <person name="Deboy R.T."/>
            <person name="Khouri H.M."/>
            <person name="Kolonay J.F."/>
            <person name="Dodson R.J."/>
            <person name="Daugherty S.C."/>
            <person name="Brinkac L.M."/>
            <person name="Sullivan S.A."/>
            <person name="Madupu R."/>
            <person name="Nelson K.E."/>
            <person name="Kang K.H."/>
            <person name="Impraim M."/>
            <person name="Tran K."/>
            <person name="Robinson J.M."/>
            <person name="Forberger H.A."/>
            <person name="Fraser C.M."/>
            <person name="Zinder S.H."/>
            <person name="Heidelberg J.F."/>
        </authorList>
    </citation>
    <scope>NUCLEOTIDE SEQUENCE [LARGE SCALE GENOMIC DNA]</scope>
    <source>
        <strain evidence="3">ATCC BAA-2266 / KCTC 15142 / 195</strain>
    </source>
</reference>
<feature type="transmembrane region" description="Helical" evidence="1">
    <location>
        <begin position="33"/>
        <end position="50"/>
    </location>
</feature>
<accession>Q3Z6W9</accession>